<keyword evidence="3" id="KW-1185">Reference proteome</keyword>
<feature type="compositionally biased region" description="Polar residues" evidence="1">
    <location>
        <begin position="73"/>
        <end position="82"/>
    </location>
</feature>
<dbReference type="EMBL" id="JARIHO010000092">
    <property type="protein sequence ID" value="KAJ7306705.1"/>
    <property type="molecule type" value="Genomic_DNA"/>
</dbReference>
<proteinExistence type="predicted"/>
<gene>
    <name evidence="2" type="ORF">DFH08DRAFT_720677</name>
</gene>
<protein>
    <submittedName>
        <fullName evidence="2">Uncharacterized protein</fullName>
    </submittedName>
</protein>
<accession>A0AAD7EA13</accession>
<name>A0AAD7EA13_9AGAR</name>
<feature type="region of interest" description="Disordered" evidence="1">
    <location>
        <begin position="119"/>
        <end position="138"/>
    </location>
</feature>
<reference evidence="2" key="1">
    <citation type="submission" date="2023-03" db="EMBL/GenBank/DDBJ databases">
        <title>Massive genome expansion in bonnet fungi (Mycena s.s.) driven by repeated elements and novel gene families across ecological guilds.</title>
        <authorList>
            <consortium name="Lawrence Berkeley National Laboratory"/>
            <person name="Harder C.B."/>
            <person name="Miyauchi S."/>
            <person name="Viragh M."/>
            <person name="Kuo A."/>
            <person name="Thoen E."/>
            <person name="Andreopoulos B."/>
            <person name="Lu D."/>
            <person name="Skrede I."/>
            <person name="Drula E."/>
            <person name="Henrissat B."/>
            <person name="Morin E."/>
            <person name="Kohler A."/>
            <person name="Barry K."/>
            <person name="LaButti K."/>
            <person name="Morin E."/>
            <person name="Salamov A."/>
            <person name="Lipzen A."/>
            <person name="Mereny Z."/>
            <person name="Hegedus B."/>
            <person name="Baldrian P."/>
            <person name="Stursova M."/>
            <person name="Weitz H."/>
            <person name="Taylor A."/>
            <person name="Grigoriev I.V."/>
            <person name="Nagy L.G."/>
            <person name="Martin F."/>
            <person name="Kauserud H."/>
        </authorList>
    </citation>
    <scope>NUCLEOTIDE SEQUENCE</scope>
    <source>
        <strain evidence="2">CBHHK002</strain>
    </source>
</reference>
<dbReference type="Proteomes" id="UP001218218">
    <property type="component" value="Unassembled WGS sequence"/>
</dbReference>
<dbReference type="AlphaFoldDB" id="A0AAD7EA13"/>
<sequence length="138" mass="15634">GFPWVAKRFFGIGAGEGHVETHDNREQLIQEAIRLDQTSYFLKKFIEEAKRKGVDIEKRVSVTDFKLGIEVVQHNSGTSPPSGVSMEQYEAACEAQDDSNHDSGIIIWLLEPRKSSRVNHWSGTNEYPPLHQQTGQLR</sequence>
<organism evidence="2 3">
    <name type="scientific">Mycena albidolilacea</name>
    <dbReference type="NCBI Taxonomy" id="1033008"/>
    <lineage>
        <taxon>Eukaryota</taxon>
        <taxon>Fungi</taxon>
        <taxon>Dikarya</taxon>
        <taxon>Basidiomycota</taxon>
        <taxon>Agaricomycotina</taxon>
        <taxon>Agaricomycetes</taxon>
        <taxon>Agaricomycetidae</taxon>
        <taxon>Agaricales</taxon>
        <taxon>Marasmiineae</taxon>
        <taxon>Mycenaceae</taxon>
        <taxon>Mycena</taxon>
    </lineage>
</organism>
<feature type="non-terminal residue" evidence="2">
    <location>
        <position position="138"/>
    </location>
</feature>
<evidence type="ECO:0000256" key="1">
    <source>
        <dbReference type="SAM" id="MobiDB-lite"/>
    </source>
</evidence>
<feature type="region of interest" description="Disordered" evidence="1">
    <location>
        <begin position="73"/>
        <end position="95"/>
    </location>
</feature>
<comment type="caution">
    <text evidence="2">The sequence shown here is derived from an EMBL/GenBank/DDBJ whole genome shotgun (WGS) entry which is preliminary data.</text>
</comment>
<evidence type="ECO:0000313" key="2">
    <source>
        <dbReference type="EMBL" id="KAJ7306705.1"/>
    </source>
</evidence>
<evidence type="ECO:0000313" key="3">
    <source>
        <dbReference type="Proteomes" id="UP001218218"/>
    </source>
</evidence>